<dbReference type="AlphaFoldDB" id="A0A0A0EBL3"/>
<evidence type="ECO:0000313" key="3">
    <source>
        <dbReference type="Proteomes" id="UP000030004"/>
    </source>
</evidence>
<dbReference type="RefSeq" id="WP_043752404.1">
    <property type="nucleotide sequence ID" value="NZ_AQQX01000010.1"/>
</dbReference>
<dbReference type="PROSITE" id="PS51318">
    <property type="entry name" value="TAT"/>
    <property type="match status" value="1"/>
</dbReference>
<proteinExistence type="predicted"/>
<comment type="caution">
    <text evidence="2">The sequence shown here is derived from an EMBL/GenBank/DDBJ whole genome shotgun (WGS) entry which is preliminary data.</text>
</comment>
<reference evidence="2 3" key="1">
    <citation type="journal article" date="2015" name="Antonie Van Leeuwenhoek">
        <title>Pseudooceanicola atlanticus gen. nov. sp. nov., isolated from surface seawater of the Atlantic Ocean and reclassification of Oceanicola batsensis, Oceanicola marinus, Oceanicola nitratireducens, Oceanicola nanhaiensis, Oceanicola antarcticus and Oceanicola flagellatus, as Pseudooceanicola batsensis comb. nov., Pseudooceanicola marinus comb. nov., Pseudooceanicola nitratireducens comb. nov., Pseudooceanicola nanhaiensis comb. nov., Pseudooceanicola antarcticus comb. nov., and Pseudooceanicola flagellatus comb. nov.</title>
        <authorList>
            <person name="Lai Q."/>
            <person name="Li G."/>
            <person name="Liu X."/>
            <person name="Du Y."/>
            <person name="Sun F."/>
            <person name="Shao Z."/>
        </authorList>
    </citation>
    <scope>NUCLEOTIDE SEQUENCE [LARGE SCALE GENOMIC DNA]</scope>
    <source>
        <strain evidence="2 3">22II-s11g</strain>
    </source>
</reference>
<keyword evidence="3" id="KW-1185">Reference proteome</keyword>
<dbReference type="InterPro" id="IPR015889">
    <property type="entry name" value="Intradiol_dOase_core"/>
</dbReference>
<evidence type="ECO:0000313" key="2">
    <source>
        <dbReference type="EMBL" id="KGM47493.1"/>
    </source>
</evidence>
<dbReference type="InterPro" id="IPR006311">
    <property type="entry name" value="TAT_signal"/>
</dbReference>
<dbReference type="CDD" id="cd03457">
    <property type="entry name" value="intradiol_dioxygenase_like"/>
    <property type="match status" value="1"/>
</dbReference>
<dbReference type="Gene3D" id="2.60.130.10">
    <property type="entry name" value="Aromatic compound dioxygenase"/>
    <property type="match status" value="1"/>
</dbReference>
<dbReference type="OrthoDB" id="9800887at2"/>
<organism evidence="2 3">
    <name type="scientific">Pseudooceanicola atlanticus</name>
    <dbReference type="NCBI Taxonomy" id="1461694"/>
    <lineage>
        <taxon>Bacteria</taxon>
        <taxon>Pseudomonadati</taxon>
        <taxon>Pseudomonadota</taxon>
        <taxon>Alphaproteobacteria</taxon>
        <taxon>Rhodobacterales</taxon>
        <taxon>Paracoccaceae</taxon>
        <taxon>Pseudooceanicola</taxon>
    </lineage>
</organism>
<dbReference type="Pfam" id="PF00775">
    <property type="entry name" value="Dioxygenase_C"/>
    <property type="match status" value="1"/>
</dbReference>
<dbReference type="GO" id="GO:0016702">
    <property type="term" value="F:oxidoreductase activity, acting on single donors with incorporation of molecular oxygen, incorporation of two atoms of oxygen"/>
    <property type="evidence" value="ECO:0007669"/>
    <property type="project" value="InterPro"/>
</dbReference>
<dbReference type="InterPro" id="IPR000627">
    <property type="entry name" value="Intradiol_dOase_C"/>
</dbReference>
<dbReference type="Proteomes" id="UP000030004">
    <property type="component" value="Unassembled WGS sequence"/>
</dbReference>
<dbReference type="eggNOG" id="COG3485">
    <property type="taxonomic scope" value="Bacteria"/>
</dbReference>
<dbReference type="EMBL" id="AQQX01000010">
    <property type="protein sequence ID" value="KGM47493.1"/>
    <property type="molecule type" value="Genomic_DNA"/>
</dbReference>
<accession>A0A0A0EBL3</accession>
<feature type="domain" description="Intradiol ring-cleavage dioxygenases" evidence="1">
    <location>
        <begin position="54"/>
        <end position="170"/>
    </location>
</feature>
<dbReference type="GO" id="GO:0008199">
    <property type="term" value="F:ferric iron binding"/>
    <property type="evidence" value="ECO:0007669"/>
    <property type="project" value="InterPro"/>
</dbReference>
<gene>
    <name evidence="2" type="ORF">ATO9_17870</name>
</gene>
<dbReference type="STRING" id="1461694.ATO9_17870"/>
<name>A0A0A0EBL3_9RHOB</name>
<dbReference type="PANTHER" id="PTHR34315">
    <property type="match status" value="1"/>
</dbReference>
<protein>
    <recommendedName>
        <fullName evidence="1">Intradiol ring-cleavage dioxygenases domain-containing protein</fullName>
    </recommendedName>
</protein>
<dbReference type="SUPFAM" id="SSF49482">
    <property type="entry name" value="Aromatic compound dioxygenase"/>
    <property type="match status" value="1"/>
</dbReference>
<dbReference type="PANTHER" id="PTHR34315:SF1">
    <property type="entry name" value="INTRADIOL RING-CLEAVAGE DIOXYGENASES DOMAIN-CONTAINING PROTEIN-RELATED"/>
    <property type="match status" value="1"/>
</dbReference>
<sequence length="226" mass="24965">MTQDSPKTLTRRDSLITLAVTATGLMIPRAALAQDTSQLLMGSDVCSLVPETTEGPYYVADRMIRSDIREDRDGQPLLMRMQVVDPRCAPIEGARVDIWHCDAQGTYSAFGDGRGETFLRGTQMADARGVVEFTTIYPGWYPGRTVHIHFKVYLDAQTLLTGQIFFDDGNSEAIYASDPAYARSDRRRVVNRNDGIARRAGEASVARLSRGQNAYLAQLIVGVRDG</sequence>
<evidence type="ECO:0000259" key="1">
    <source>
        <dbReference type="Pfam" id="PF00775"/>
    </source>
</evidence>